<sequence>MRASAAVFLLAWIALATTNEESGEDVHFTNSWAVHIENDDIDLVNDIAKKHGFVNQGQIGSLPGYYHFVKHSVGERSRRSLDEHSETLLSEPRVKWVEQQRILERSKRDVIPGEDELVERAVARLRRDTAVTIRDPFYKDQWYLQNIGQSSGPRGIDINVLPVWAQGYSGKGVVVSVLDDGVDHSHPDLKNNYDADASFDFNDFDGDPRPRDDNLENCHGTKCAGEVAAQADNGICGVGVSFNASIGGIRMLDGKATDTIEGSSLSYRADYIDIYSCCWGPKDDGTRFGKPGYLAGKALKIGAERGRGGKGNIYVWATGNGGLTDDDCNCDGYTTSIYTISIGAISDHGLSTYYTETCASTLAVTFSGGSHRETVENKVVTTDLHHKCTEVFKGTSSAAPLAAGMLALVLESNPRLTWRDVQHVIVESSQVTSPLDEGWKTNGAGKRYNHKFGFGRLDVSKMVNKALTWKNVEKQRICHGAEHSKKRYIPSSGSLILSANTSSCSGTSSEIRRVEHVQLNVTLQHRHRGDLSITLISPSGTRSQLLTTRRNDHSARGIKNWLFMTVHCWGEDPRGPWTVIVTDNDNNNRQHYLEKHTQADEEDVTRVLMDETEEHRLRGESQREATNGHAQDHVLKTMEDTAEKIFNGPGFSKYLQRKKSQHESYKPPAIKIKKNGLATHHKRTKEIHSASLKKHYWKNRQNIVRKMGKAKQNTAVVSRKKTPKNSKSIKHDKNWSKKRKPARKKMKHEKSNVTLREKFRDGTTVFTSQKNAEEKPNTASAVAPFLVKTLSKSNASMLKVLNTSENEKVLDLITKLVLEIQKNPLVTKIAMEALKNPAIGELFGINPSPKLAETFQESLSSRKYGKQIKGFKNSTSVLRSSLNNGNQIDTRKAKLDKLLNGAKKERNDTSANEKSEHFESSRTKSPIKPGKIQFFKVLRKNGEKVASGGESSGSGGFIDSGSGENLQGSGSGNDNGWHLENSKLLESRKTQIEDASGLFGSGETTREISEVSEGGVNLSSETGGDEGDNQYEDGDGESFFENMKKAFESDEEGDLGPEFGLGSDSVNEYYTGLCRNISAFPKNGSSITRRLHCSENHTHNTERDQEDKTLAHYLAVDKLKSTSGGSVLESFEDQDDSSLRSSSLREDKNPNGDQQEYADSRYSGKDLEVLQKALEEQLSRLSKDPESKKSNADFLARVRDDINHADINDLELLEAQIADGKTDISRVARSLSPEDEDIDVEDYSDTPLASYAEITEISEDKDELERSRISRQFQKRKSSQTYYVDPEKYGKDNSGILESWTLILYGTK</sequence>
<dbReference type="InterPro" id="IPR022398">
    <property type="entry name" value="Peptidase_S8_His-AS"/>
</dbReference>
<dbReference type="InterPro" id="IPR008979">
    <property type="entry name" value="Galactose-bd-like_sf"/>
</dbReference>
<dbReference type="PROSITE" id="PS00136">
    <property type="entry name" value="SUBTILASE_ASP"/>
    <property type="match status" value="1"/>
</dbReference>
<dbReference type="InterPro" id="IPR023827">
    <property type="entry name" value="Peptidase_S8_Asp-AS"/>
</dbReference>
<evidence type="ECO:0000256" key="9">
    <source>
        <dbReference type="ARBA" id="ARBA00023180"/>
    </source>
</evidence>
<dbReference type="PROSITE" id="PS00138">
    <property type="entry name" value="SUBTILASE_SER"/>
    <property type="match status" value="1"/>
</dbReference>
<feature type="compositionally biased region" description="Basic and acidic residues" evidence="11">
    <location>
        <begin position="900"/>
        <end position="922"/>
    </location>
</feature>
<comment type="caution">
    <text evidence="14">The sequence shown here is derived from an EMBL/GenBank/DDBJ whole genome shotgun (WGS) entry which is preliminary data.</text>
</comment>
<proteinExistence type="inferred from homology"/>
<dbReference type="InterPro" id="IPR000209">
    <property type="entry name" value="Peptidase_S8/S53_dom"/>
</dbReference>
<evidence type="ECO:0000259" key="13">
    <source>
        <dbReference type="PROSITE" id="PS51829"/>
    </source>
</evidence>
<keyword evidence="9" id="KW-0325">Glycoprotein</keyword>
<feature type="active site" description="Charge relay system" evidence="10">
    <location>
        <position position="179"/>
    </location>
</feature>
<evidence type="ECO:0000256" key="6">
    <source>
        <dbReference type="ARBA" id="ARBA00022825"/>
    </source>
</evidence>
<feature type="region of interest" description="Disordered" evidence="11">
    <location>
        <begin position="944"/>
        <end position="979"/>
    </location>
</feature>
<dbReference type="EMBL" id="CALNXK010000235">
    <property type="protein sequence ID" value="CAH3178092.1"/>
    <property type="molecule type" value="Genomic_DNA"/>
</dbReference>
<dbReference type="InterPro" id="IPR002884">
    <property type="entry name" value="P_dom"/>
</dbReference>
<feature type="compositionally biased region" description="Basic residues" evidence="11">
    <location>
        <begin position="736"/>
        <end position="748"/>
    </location>
</feature>
<gene>
    <name evidence="14" type="ORF">PLOB_00020151</name>
</gene>
<dbReference type="InterPro" id="IPR023828">
    <property type="entry name" value="Peptidase_S8_Ser-AS"/>
</dbReference>
<dbReference type="PANTHER" id="PTHR42884:SF23">
    <property type="entry name" value="FURIN-LIKE PROTEASE 2"/>
    <property type="match status" value="1"/>
</dbReference>
<dbReference type="SUPFAM" id="SSF54897">
    <property type="entry name" value="Protease propeptides/inhibitors"/>
    <property type="match status" value="1"/>
</dbReference>
<dbReference type="InterPro" id="IPR036852">
    <property type="entry name" value="Peptidase_S8/S53_dom_sf"/>
</dbReference>
<evidence type="ECO:0000256" key="4">
    <source>
        <dbReference type="ARBA" id="ARBA00022729"/>
    </source>
</evidence>
<evidence type="ECO:0000256" key="1">
    <source>
        <dbReference type="ARBA" id="ARBA00005325"/>
    </source>
</evidence>
<feature type="active site" description="Charge relay system" evidence="10">
    <location>
        <position position="396"/>
    </location>
</feature>
<comment type="similarity">
    <text evidence="1">Belongs to the peptidase S8 family. Furin subfamily.</text>
</comment>
<feature type="domain" description="P/Homo B" evidence="13">
    <location>
        <begin position="471"/>
        <end position="623"/>
    </location>
</feature>
<feature type="region of interest" description="Disordered" evidence="11">
    <location>
        <begin position="708"/>
        <end position="751"/>
    </location>
</feature>
<keyword evidence="2 10" id="KW-0645">Protease</keyword>
<keyword evidence="5 10" id="KW-0378">Hydrolase</keyword>
<evidence type="ECO:0000313" key="14">
    <source>
        <dbReference type="EMBL" id="CAH3178092.1"/>
    </source>
</evidence>
<dbReference type="InterPro" id="IPR032815">
    <property type="entry name" value="S8_pro-domain"/>
</dbReference>
<dbReference type="Proteomes" id="UP001159405">
    <property type="component" value="Unassembled WGS sequence"/>
</dbReference>
<reference evidence="14 15" key="1">
    <citation type="submission" date="2022-05" db="EMBL/GenBank/DDBJ databases">
        <authorList>
            <consortium name="Genoscope - CEA"/>
            <person name="William W."/>
        </authorList>
    </citation>
    <scope>NUCLEOTIDE SEQUENCE [LARGE SCALE GENOMIC DNA]</scope>
</reference>
<protein>
    <recommendedName>
        <fullName evidence="13">P/Homo B domain-containing protein</fullName>
    </recommendedName>
</protein>
<keyword evidence="3" id="KW-0165">Cleavage on pair of basic residues</keyword>
<evidence type="ECO:0000256" key="10">
    <source>
        <dbReference type="PROSITE-ProRule" id="PRU01240"/>
    </source>
</evidence>
<evidence type="ECO:0000256" key="2">
    <source>
        <dbReference type="ARBA" id="ARBA00022670"/>
    </source>
</evidence>
<keyword evidence="4 12" id="KW-0732">Signal</keyword>
<feature type="chain" id="PRO_5046058956" description="P/Homo B domain-containing protein" evidence="12">
    <location>
        <begin position="19"/>
        <end position="1308"/>
    </location>
</feature>
<dbReference type="CDD" id="cd04059">
    <property type="entry name" value="Peptidases_S8_Protein_convertases_Kexins_Furin-like"/>
    <property type="match status" value="1"/>
</dbReference>
<evidence type="ECO:0000256" key="12">
    <source>
        <dbReference type="SAM" id="SignalP"/>
    </source>
</evidence>
<dbReference type="PROSITE" id="PS00137">
    <property type="entry name" value="SUBTILASE_HIS"/>
    <property type="match status" value="1"/>
</dbReference>
<dbReference type="Pfam" id="PF01483">
    <property type="entry name" value="P_proprotein"/>
    <property type="match status" value="1"/>
</dbReference>
<keyword evidence="6 10" id="KW-0720">Serine protease</keyword>
<name>A0ABN8RGE5_9CNID</name>
<feature type="compositionally biased region" description="Basic residues" evidence="11">
    <location>
        <begin position="718"/>
        <end position="728"/>
    </location>
</feature>
<dbReference type="Gene3D" id="2.60.120.260">
    <property type="entry name" value="Galactose-binding domain-like"/>
    <property type="match status" value="1"/>
</dbReference>
<keyword evidence="15" id="KW-1185">Reference proteome</keyword>
<dbReference type="Gene3D" id="3.30.70.850">
    <property type="entry name" value="Peptidase S8, pro-domain"/>
    <property type="match status" value="1"/>
</dbReference>
<dbReference type="PROSITE" id="PS51892">
    <property type="entry name" value="SUBTILASE"/>
    <property type="match status" value="1"/>
</dbReference>
<feature type="region of interest" description="Disordered" evidence="11">
    <location>
        <begin position="1125"/>
        <end position="1163"/>
    </location>
</feature>
<evidence type="ECO:0000256" key="3">
    <source>
        <dbReference type="ARBA" id="ARBA00022685"/>
    </source>
</evidence>
<dbReference type="InterPro" id="IPR038466">
    <property type="entry name" value="S8_pro-domain_sf"/>
</dbReference>
<dbReference type="SUPFAM" id="SSF49785">
    <property type="entry name" value="Galactose-binding domain-like"/>
    <property type="match status" value="1"/>
</dbReference>
<dbReference type="InterPro" id="IPR034182">
    <property type="entry name" value="Kexin/furin"/>
</dbReference>
<evidence type="ECO:0000313" key="15">
    <source>
        <dbReference type="Proteomes" id="UP001159405"/>
    </source>
</evidence>
<dbReference type="PANTHER" id="PTHR42884">
    <property type="entry name" value="PROPROTEIN CONVERTASE SUBTILISIN/KEXIN-RELATED"/>
    <property type="match status" value="1"/>
</dbReference>
<feature type="signal peptide" evidence="12">
    <location>
        <begin position="1"/>
        <end position="18"/>
    </location>
</feature>
<feature type="region of interest" description="Disordered" evidence="11">
    <location>
        <begin position="900"/>
        <end position="927"/>
    </location>
</feature>
<dbReference type="SUPFAM" id="SSF52743">
    <property type="entry name" value="Subtilisin-like"/>
    <property type="match status" value="1"/>
</dbReference>
<dbReference type="PRINTS" id="PR00723">
    <property type="entry name" value="SUBTILISIN"/>
</dbReference>
<organism evidence="14 15">
    <name type="scientific">Porites lobata</name>
    <dbReference type="NCBI Taxonomy" id="104759"/>
    <lineage>
        <taxon>Eukaryota</taxon>
        <taxon>Metazoa</taxon>
        <taxon>Cnidaria</taxon>
        <taxon>Anthozoa</taxon>
        <taxon>Hexacorallia</taxon>
        <taxon>Scleractinia</taxon>
        <taxon>Fungiina</taxon>
        <taxon>Poritidae</taxon>
        <taxon>Porites</taxon>
    </lineage>
</organism>
<dbReference type="Gene3D" id="3.40.50.200">
    <property type="entry name" value="Peptidase S8/S53 domain"/>
    <property type="match status" value="1"/>
</dbReference>
<evidence type="ECO:0000256" key="7">
    <source>
        <dbReference type="ARBA" id="ARBA00023145"/>
    </source>
</evidence>
<dbReference type="Pfam" id="PF16470">
    <property type="entry name" value="S8_pro-domain"/>
    <property type="match status" value="1"/>
</dbReference>
<dbReference type="PROSITE" id="PS51829">
    <property type="entry name" value="P_HOMO_B"/>
    <property type="match status" value="1"/>
</dbReference>
<keyword evidence="7" id="KW-0865">Zymogen</keyword>
<keyword evidence="8" id="KW-1015">Disulfide bond</keyword>
<dbReference type="Pfam" id="PF00082">
    <property type="entry name" value="Peptidase_S8"/>
    <property type="match status" value="1"/>
</dbReference>
<evidence type="ECO:0000256" key="8">
    <source>
        <dbReference type="ARBA" id="ARBA00023157"/>
    </source>
</evidence>
<dbReference type="InterPro" id="IPR015500">
    <property type="entry name" value="Peptidase_S8_subtilisin-rel"/>
</dbReference>
<accession>A0ABN8RGE5</accession>
<evidence type="ECO:0000256" key="11">
    <source>
        <dbReference type="SAM" id="MobiDB-lite"/>
    </source>
</evidence>
<feature type="compositionally biased region" description="Polar residues" evidence="11">
    <location>
        <begin position="964"/>
        <end position="974"/>
    </location>
</feature>
<evidence type="ECO:0000256" key="5">
    <source>
        <dbReference type="ARBA" id="ARBA00022801"/>
    </source>
</evidence>
<feature type="active site" description="Charge relay system" evidence="10">
    <location>
        <position position="219"/>
    </location>
</feature>
<feature type="region of interest" description="Disordered" evidence="11">
    <location>
        <begin position="994"/>
        <end position="1031"/>
    </location>
</feature>